<dbReference type="Proteomes" id="UP001445335">
    <property type="component" value="Unassembled WGS sequence"/>
</dbReference>
<accession>A0AAW1RZZ3</accession>
<sequence>MAEDVLRLKRLQRDAFEQLLRLDERIDEALGDPDANHDPKAGSGAAGQTAATLSAALTLFAAAVSLVARGIANTPEAFAARATGKHWDQVLRDAAATPAVRVLRAEALRELGRLLLEAAAMHREVAVANSVGDREPPSAKQQMEDAMMRMQMKRNAADDAMYGA</sequence>
<dbReference type="EMBL" id="JALJOU010000016">
    <property type="protein sequence ID" value="KAK9839423.1"/>
    <property type="molecule type" value="Genomic_DNA"/>
</dbReference>
<keyword evidence="2" id="KW-1185">Reference proteome</keyword>
<evidence type="ECO:0000313" key="2">
    <source>
        <dbReference type="Proteomes" id="UP001445335"/>
    </source>
</evidence>
<protein>
    <submittedName>
        <fullName evidence="1">Uncharacterized protein</fullName>
    </submittedName>
</protein>
<comment type="caution">
    <text evidence="1">The sequence shown here is derived from an EMBL/GenBank/DDBJ whole genome shotgun (WGS) entry which is preliminary data.</text>
</comment>
<gene>
    <name evidence="1" type="ORF">WJX81_001240</name>
</gene>
<organism evidence="1 2">
    <name type="scientific">Elliptochloris bilobata</name>
    <dbReference type="NCBI Taxonomy" id="381761"/>
    <lineage>
        <taxon>Eukaryota</taxon>
        <taxon>Viridiplantae</taxon>
        <taxon>Chlorophyta</taxon>
        <taxon>core chlorophytes</taxon>
        <taxon>Trebouxiophyceae</taxon>
        <taxon>Trebouxiophyceae incertae sedis</taxon>
        <taxon>Elliptochloris clade</taxon>
        <taxon>Elliptochloris</taxon>
    </lineage>
</organism>
<evidence type="ECO:0000313" key="1">
    <source>
        <dbReference type="EMBL" id="KAK9839423.1"/>
    </source>
</evidence>
<proteinExistence type="predicted"/>
<dbReference type="AlphaFoldDB" id="A0AAW1RZZ3"/>
<name>A0AAW1RZZ3_9CHLO</name>
<reference evidence="1 2" key="1">
    <citation type="journal article" date="2024" name="Nat. Commun.">
        <title>Phylogenomics reveals the evolutionary origins of lichenization in chlorophyte algae.</title>
        <authorList>
            <person name="Puginier C."/>
            <person name="Libourel C."/>
            <person name="Otte J."/>
            <person name="Skaloud P."/>
            <person name="Haon M."/>
            <person name="Grisel S."/>
            <person name="Petersen M."/>
            <person name="Berrin J.G."/>
            <person name="Delaux P.M."/>
            <person name="Dal Grande F."/>
            <person name="Keller J."/>
        </authorList>
    </citation>
    <scope>NUCLEOTIDE SEQUENCE [LARGE SCALE GENOMIC DNA]</scope>
    <source>
        <strain evidence="1 2">SAG 245.80</strain>
    </source>
</reference>